<dbReference type="InterPro" id="IPR036291">
    <property type="entry name" value="NAD(P)-bd_dom_sf"/>
</dbReference>
<dbReference type="GO" id="GO:0000166">
    <property type="term" value="F:nucleotide binding"/>
    <property type="evidence" value="ECO:0007669"/>
    <property type="project" value="InterPro"/>
</dbReference>
<accession>B9JDH1</accession>
<dbReference type="Pfam" id="PF01408">
    <property type="entry name" value="GFO_IDH_MocA"/>
    <property type="match status" value="1"/>
</dbReference>
<dbReference type="InterPro" id="IPR055170">
    <property type="entry name" value="GFO_IDH_MocA-like_dom"/>
</dbReference>
<evidence type="ECO:0000259" key="2">
    <source>
        <dbReference type="Pfam" id="PF01408"/>
    </source>
</evidence>
<organism evidence="4 5">
    <name type="scientific">Rhizobium rhizogenes (strain K84 / ATCC BAA-868)</name>
    <name type="common">Agrobacterium radiobacter</name>
    <dbReference type="NCBI Taxonomy" id="311403"/>
    <lineage>
        <taxon>Bacteria</taxon>
        <taxon>Pseudomonadati</taxon>
        <taxon>Pseudomonadota</taxon>
        <taxon>Alphaproteobacteria</taxon>
        <taxon>Hyphomicrobiales</taxon>
        <taxon>Rhizobiaceae</taxon>
        <taxon>Rhizobium/Agrobacterium group</taxon>
        <taxon>Rhizobium</taxon>
    </lineage>
</organism>
<dbReference type="HOGENOM" id="CLU_052964_0_0_5"/>
<dbReference type="KEGG" id="ara:Arad_4627"/>
<reference evidence="4 5" key="1">
    <citation type="journal article" date="2009" name="J. Bacteriol.">
        <title>Genome sequences of three Agrobacterium biovars help elucidate the evolution of multichromosome genomes in bacteria.</title>
        <authorList>
            <person name="Slater S.C."/>
            <person name="Goldman B.S."/>
            <person name="Goodner B."/>
            <person name="Setubal J.C."/>
            <person name="Farrand S.K."/>
            <person name="Nester E.W."/>
            <person name="Burr T.J."/>
            <person name="Banta L."/>
            <person name="Dickerman A.W."/>
            <person name="Paulsen I."/>
            <person name="Otten L."/>
            <person name="Suen G."/>
            <person name="Welch R."/>
            <person name="Almeida N.F."/>
            <person name="Arnold F."/>
            <person name="Burton O.T."/>
            <person name="Du Z."/>
            <person name="Ewing A."/>
            <person name="Godsy E."/>
            <person name="Heisel S."/>
            <person name="Houmiel K.L."/>
            <person name="Jhaveri J."/>
            <person name="Lu J."/>
            <person name="Miller N.M."/>
            <person name="Norton S."/>
            <person name="Chen Q."/>
            <person name="Phoolcharoen W."/>
            <person name="Ohlin V."/>
            <person name="Ondrusek D."/>
            <person name="Pride N."/>
            <person name="Stricklin S.L."/>
            <person name="Sun J."/>
            <person name="Wheeler C."/>
            <person name="Wilson L."/>
            <person name="Zhu H."/>
            <person name="Wood D.W."/>
        </authorList>
    </citation>
    <scope>NUCLEOTIDE SEQUENCE [LARGE SCALE GENOMIC DNA]</scope>
    <source>
        <strain evidence="5">K84 / ATCC BAA-868</strain>
    </source>
</reference>
<dbReference type="eggNOG" id="COG0673">
    <property type="taxonomic scope" value="Bacteria"/>
</dbReference>
<gene>
    <name evidence="4" type="ordered locus">Arad_4627</name>
</gene>
<feature type="domain" description="Gfo/Idh/MocA-like oxidoreductase N-terminal" evidence="2">
    <location>
        <begin position="5"/>
        <end position="99"/>
    </location>
</feature>
<dbReference type="SUPFAM" id="SSF51735">
    <property type="entry name" value="NAD(P)-binding Rossmann-fold domains"/>
    <property type="match status" value="1"/>
</dbReference>
<feature type="domain" description="GFO/IDH/MocA-like oxidoreductase" evidence="3">
    <location>
        <begin position="112"/>
        <end position="238"/>
    </location>
</feature>
<evidence type="ECO:0000313" key="5">
    <source>
        <dbReference type="Proteomes" id="UP000001600"/>
    </source>
</evidence>
<dbReference type="SUPFAM" id="SSF55347">
    <property type="entry name" value="Glyceraldehyde-3-phosphate dehydrogenase-like, C-terminal domain"/>
    <property type="match status" value="1"/>
</dbReference>
<proteinExistence type="predicted"/>
<keyword evidence="1" id="KW-0560">Oxidoreductase</keyword>
<evidence type="ECO:0000259" key="3">
    <source>
        <dbReference type="Pfam" id="PF22725"/>
    </source>
</evidence>
<sequence>MLRAGAELVAFHAIEDDLAAVFAERFPQAKRVADKKEILEDRSIALIVSAAISSERAGLAIEAMHHGKDVMLDKPGMVTLDQLAEVRRVQAETKRIVSILYSEHFETASTVKAGELVKAGAIGKVIHTTGLGPHRLRKPTRPEWFFDRKRYGGIIADIASHQCEQFLFFAGSLEAEILSATVSNRANPETPGLQDYGDFHVRTPDVTGYVRVDWFTPDGLSTWGDGRLFIVGTEGTIELRKYIDVAGRPGTDHLFLTDRKGMQHIDCSEVDLPFGRQLAADIRDRTETAMGQEHCFKAMELALKAQALAEATSLNSLQR</sequence>
<evidence type="ECO:0000256" key="1">
    <source>
        <dbReference type="ARBA" id="ARBA00023002"/>
    </source>
</evidence>
<dbReference type="GO" id="GO:0016491">
    <property type="term" value="F:oxidoreductase activity"/>
    <property type="evidence" value="ECO:0007669"/>
    <property type="project" value="UniProtKB-KW"/>
</dbReference>
<dbReference type="AlphaFoldDB" id="B9JDH1"/>
<dbReference type="InterPro" id="IPR050463">
    <property type="entry name" value="Gfo/Idh/MocA_oxidrdct_glycsds"/>
</dbReference>
<dbReference type="Gene3D" id="3.40.50.720">
    <property type="entry name" value="NAD(P)-binding Rossmann-like Domain"/>
    <property type="match status" value="1"/>
</dbReference>
<protein>
    <submittedName>
        <fullName evidence="4">Oxidoreductase protein</fullName>
    </submittedName>
</protein>
<dbReference type="PANTHER" id="PTHR43818:SF11">
    <property type="entry name" value="BCDNA.GH03377"/>
    <property type="match status" value="1"/>
</dbReference>
<dbReference type="Gene3D" id="3.30.360.10">
    <property type="entry name" value="Dihydrodipicolinate Reductase, domain 2"/>
    <property type="match status" value="1"/>
</dbReference>
<dbReference type="Pfam" id="PF22725">
    <property type="entry name" value="GFO_IDH_MocA_C3"/>
    <property type="match status" value="1"/>
</dbReference>
<dbReference type="PANTHER" id="PTHR43818">
    <property type="entry name" value="BCDNA.GH03377"/>
    <property type="match status" value="1"/>
</dbReference>
<dbReference type="EMBL" id="CP000628">
    <property type="protein sequence ID" value="ACM28300.1"/>
    <property type="molecule type" value="Genomic_DNA"/>
</dbReference>
<dbReference type="STRING" id="311403.Arad_4627"/>
<name>B9JDH1_RHIR8</name>
<evidence type="ECO:0000313" key="4">
    <source>
        <dbReference type="EMBL" id="ACM28300.1"/>
    </source>
</evidence>
<dbReference type="Proteomes" id="UP000001600">
    <property type="component" value="Chromosome 1"/>
</dbReference>
<dbReference type="InterPro" id="IPR000683">
    <property type="entry name" value="Gfo/Idh/MocA-like_OxRdtase_N"/>
</dbReference>